<dbReference type="GO" id="GO:0030246">
    <property type="term" value="F:carbohydrate binding"/>
    <property type="evidence" value="ECO:0007669"/>
    <property type="project" value="UniProtKB-KW"/>
</dbReference>
<dbReference type="Proteomes" id="UP000261540">
    <property type="component" value="Unplaced"/>
</dbReference>
<protein>
    <recommendedName>
        <fullName evidence="3">C-type lectin domain-containing protein</fullName>
    </recommendedName>
</protein>
<dbReference type="PROSITE" id="PS50041">
    <property type="entry name" value="C_TYPE_LECTIN_2"/>
    <property type="match status" value="1"/>
</dbReference>
<dbReference type="SUPFAM" id="SSF56436">
    <property type="entry name" value="C-type lectin-like"/>
    <property type="match status" value="1"/>
</dbReference>
<dbReference type="AlphaFoldDB" id="A0A3B3RBZ0"/>
<organism evidence="4 5">
    <name type="scientific">Paramormyrops kingsleyae</name>
    <dbReference type="NCBI Taxonomy" id="1676925"/>
    <lineage>
        <taxon>Eukaryota</taxon>
        <taxon>Metazoa</taxon>
        <taxon>Chordata</taxon>
        <taxon>Craniata</taxon>
        <taxon>Vertebrata</taxon>
        <taxon>Euteleostomi</taxon>
        <taxon>Actinopterygii</taxon>
        <taxon>Neopterygii</taxon>
        <taxon>Teleostei</taxon>
        <taxon>Osteoglossocephala</taxon>
        <taxon>Osteoglossomorpha</taxon>
        <taxon>Osteoglossiformes</taxon>
        <taxon>Mormyridae</taxon>
        <taxon>Paramormyrops</taxon>
    </lineage>
</organism>
<proteinExistence type="predicted"/>
<dbReference type="PROSITE" id="PS00615">
    <property type="entry name" value="C_TYPE_LECTIN_1"/>
    <property type="match status" value="1"/>
</dbReference>
<dbReference type="InterPro" id="IPR016187">
    <property type="entry name" value="CTDL_fold"/>
</dbReference>
<dbReference type="Gene3D" id="3.10.100.10">
    <property type="entry name" value="Mannose-Binding Protein A, subunit A"/>
    <property type="match status" value="1"/>
</dbReference>
<dbReference type="GeneTree" id="ENSGT01020000230338"/>
<evidence type="ECO:0000313" key="4">
    <source>
        <dbReference type="Ensembl" id="ENSPKIP00000015445.1"/>
    </source>
</evidence>
<dbReference type="InterPro" id="IPR018378">
    <property type="entry name" value="C-type_lectin_CS"/>
</dbReference>
<name>A0A3B3RBZ0_9TELE</name>
<evidence type="ECO:0000313" key="5">
    <source>
        <dbReference type="Proteomes" id="UP000261540"/>
    </source>
</evidence>
<reference evidence="4" key="2">
    <citation type="submission" date="2025-09" db="UniProtKB">
        <authorList>
            <consortium name="Ensembl"/>
        </authorList>
    </citation>
    <scope>IDENTIFICATION</scope>
</reference>
<keyword evidence="1" id="KW-0430">Lectin</keyword>
<accession>A0A3B3RBZ0</accession>
<dbReference type="SMART" id="SM00034">
    <property type="entry name" value="CLECT"/>
    <property type="match status" value="1"/>
</dbReference>
<dbReference type="InterPro" id="IPR016186">
    <property type="entry name" value="C-type_lectin-like/link_sf"/>
</dbReference>
<sequence length="192" mass="22439">MQKHKDQFAESSSFPCKVSGGFPLHSYSTKRNKRDTQRLRIHTELWGHRHGDRGEHLHDVCPSGWRRFSTNCYYISTEEKTWSDSRQACMQIGADLAIISSREEQDFFEGQSGDFWIGLSDREREGTWKWVDGTTIPVEKGYWRANPQQPDNYGGNEDCVEFNTVHSVPFQRWNDRPCDDNIKWICESVPKC</sequence>
<dbReference type="CDD" id="cd03590">
    <property type="entry name" value="CLECT_DC-SIGN_like"/>
    <property type="match status" value="1"/>
</dbReference>
<reference evidence="4" key="1">
    <citation type="submission" date="2025-08" db="UniProtKB">
        <authorList>
            <consortium name="Ensembl"/>
        </authorList>
    </citation>
    <scope>IDENTIFICATION</scope>
</reference>
<dbReference type="STRING" id="1676925.ENSPKIP00000015445"/>
<dbReference type="Ensembl" id="ENSPKIT00000039911.1">
    <property type="protein sequence ID" value="ENSPKIP00000015445.1"/>
    <property type="gene ID" value="ENSPKIG00000002168.1"/>
</dbReference>
<evidence type="ECO:0000256" key="1">
    <source>
        <dbReference type="ARBA" id="ARBA00022734"/>
    </source>
</evidence>
<evidence type="ECO:0000256" key="2">
    <source>
        <dbReference type="ARBA" id="ARBA00023157"/>
    </source>
</evidence>
<dbReference type="InterPro" id="IPR033989">
    <property type="entry name" value="CD209-like_CTLD"/>
</dbReference>
<keyword evidence="2" id="KW-1015">Disulfide bond</keyword>
<feature type="domain" description="C-type lectin" evidence="3">
    <location>
        <begin position="68"/>
        <end position="187"/>
    </location>
</feature>
<evidence type="ECO:0000259" key="3">
    <source>
        <dbReference type="PROSITE" id="PS50041"/>
    </source>
</evidence>
<keyword evidence="5" id="KW-1185">Reference proteome</keyword>
<dbReference type="PANTHER" id="PTHR22803">
    <property type="entry name" value="MANNOSE, PHOSPHOLIPASE, LECTIN RECEPTOR RELATED"/>
    <property type="match status" value="1"/>
</dbReference>
<dbReference type="InterPro" id="IPR001304">
    <property type="entry name" value="C-type_lectin-like"/>
</dbReference>
<dbReference type="Pfam" id="PF00059">
    <property type="entry name" value="Lectin_C"/>
    <property type="match status" value="1"/>
</dbReference>
<dbReference type="InterPro" id="IPR050111">
    <property type="entry name" value="C-type_lectin/snaclec_domain"/>
</dbReference>